<feature type="domain" description="Ketosynthase family 3 (KS3)" evidence="5">
    <location>
        <begin position="15"/>
        <end position="388"/>
    </location>
</feature>
<dbReference type="InterPro" id="IPR020841">
    <property type="entry name" value="PKS_Beta-ketoAc_synthase_dom"/>
</dbReference>
<evidence type="ECO:0000259" key="5">
    <source>
        <dbReference type="PROSITE" id="PS52004"/>
    </source>
</evidence>
<protein>
    <submittedName>
        <fullName evidence="6">Beta-ketoacyl-[acyl-carrier-protein] synthase family protein</fullName>
    </submittedName>
</protein>
<evidence type="ECO:0000256" key="4">
    <source>
        <dbReference type="RuleBase" id="RU003694"/>
    </source>
</evidence>
<dbReference type="RefSeq" id="WP_119330600.1">
    <property type="nucleotide sequence ID" value="NZ_JBHSJH010000001.1"/>
</dbReference>
<evidence type="ECO:0000256" key="2">
    <source>
        <dbReference type="ARBA" id="ARBA00008467"/>
    </source>
</evidence>
<dbReference type="SMART" id="SM00825">
    <property type="entry name" value="PKS_KS"/>
    <property type="match status" value="1"/>
</dbReference>
<dbReference type="Pfam" id="PF02801">
    <property type="entry name" value="Ketoacyl-synt_C"/>
    <property type="match status" value="1"/>
</dbReference>
<dbReference type="PANTHER" id="PTHR11712">
    <property type="entry name" value="POLYKETIDE SYNTHASE-RELATED"/>
    <property type="match status" value="1"/>
</dbReference>
<name>A0ABV9T957_9GAMM</name>
<dbReference type="Pfam" id="PF00109">
    <property type="entry name" value="ketoacyl-synt"/>
    <property type="match status" value="1"/>
</dbReference>
<dbReference type="Gene3D" id="3.40.47.10">
    <property type="match status" value="1"/>
</dbReference>
<accession>A0ABV9T957</accession>
<evidence type="ECO:0000313" key="6">
    <source>
        <dbReference type="EMBL" id="MFC4891664.1"/>
    </source>
</evidence>
<evidence type="ECO:0000256" key="3">
    <source>
        <dbReference type="ARBA" id="ARBA00022679"/>
    </source>
</evidence>
<reference evidence="7" key="1">
    <citation type="journal article" date="2019" name="Int. J. Syst. Evol. Microbiol.">
        <title>The Global Catalogue of Microorganisms (GCM) 10K type strain sequencing project: providing services to taxonomists for standard genome sequencing and annotation.</title>
        <authorList>
            <consortium name="The Broad Institute Genomics Platform"/>
            <consortium name="The Broad Institute Genome Sequencing Center for Infectious Disease"/>
            <person name="Wu L."/>
            <person name="Ma J."/>
        </authorList>
    </citation>
    <scope>NUCLEOTIDE SEQUENCE [LARGE SCALE GENOMIC DNA]</scope>
    <source>
        <strain evidence="7">CGMCC 1.13718</strain>
    </source>
</reference>
<dbReference type="NCBIfam" id="NF006618">
    <property type="entry name" value="PRK09185.1"/>
    <property type="match status" value="1"/>
</dbReference>
<dbReference type="InterPro" id="IPR014030">
    <property type="entry name" value="Ketoacyl_synth_N"/>
</dbReference>
<comment type="caution">
    <text evidence="6">The sequence shown here is derived from an EMBL/GenBank/DDBJ whole genome shotgun (WGS) entry which is preliminary data.</text>
</comment>
<dbReference type="InterPro" id="IPR016039">
    <property type="entry name" value="Thiolase-like"/>
</dbReference>
<evidence type="ECO:0000256" key="1">
    <source>
        <dbReference type="ARBA" id="ARBA00005194"/>
    </source>
</evidence>
<comment type="pathway">
    <text evidence="1">Lipid metabolism; fatty acid biosynthesis.</text>
</comment>
<dbReference type="PROSITE" id="PS00606">
    <property type="entry name" value="KS3_1"/>
    <property type="match status" value="1"/>
</dbReference>
<dbReference type="InterPro" id="IPR000794">
    <property type="entry name" value="Beta-ketoacyl_synthase"/>
</dbReference>
<dbReference type="PROSITE" id="PS52004">
    <property type="entry name" value="KS3_2"/>
    <property type="match status" value="1"/>
</dbReference>
<comment type="similarity">
    <text evidence="2 4">Belongs to the thiolase-like superfamily. Beta-ketoacyl-ACP synthases family.</text>
</comment>
<dbReference type="PANTHER" id="PTHR11712:SF320">
    <property type="entry name" value="BETA-KETOACYL SYNTHASE"/>
    <property type="match status" value="1"/>
</dbReference>
<dbReference type="Proteomes" id="UP001595926">
    <property type="component" value="Unassembled WGS sequence"/>
</dbReference>
<evidence type="ECO:0000313" key="7">
    <source>
        <dbReference type="Proteomes" id="UP001595926"/>
    </source>
</evidence>
<proteinExistence type="inferred from homology"/>
<gene>
    <name evidence="6" type="ORF">ACFPDQ_01200</name>
</gene>
<dbReference type="SUPFAM" id="SSF53901">
    <property type="entry name" value="Thiolase-like"/>
    <property type="match status" value="2"/>
</dbReference>
<dbReference type="EMBL" id="JBHSJH010000001">
    <property type="protein sequence ID" value="MFC4891664.1"/>
    <property type="molecule type" value="Genomic_DNA"/>
</dbReference>
<dbReference type="InterPro" id="IPR018201">
    <property type="entry name" value="Ketoacyl_synth_AS"/>
</dbReference>
<sequence length="392" mass="42399">MVYLNDLGIINALGDDKNSVIGALFKNQTGVTESKNLISGRKTLVGSVKSNLPLIPSNLSEYDCRNNRMLLHACLQIQPTIEQIITKYGQNRVGIVLGTSTSGIDNGEKAFIYNEENGHFPEEYSYKQQETGGISNFLKAYLGLKGVSYTISTACSSSGKAFASAKRLIEQNICDAVIVGGCDTLCQLTLNGFDCLESISENVCKPFSIDRNGINIGEGAALFILSKEPSEISLTGVGESSDGYHITAPDPTGNGARLAMLQALEMAKLSSKDIGYLNLHGTATIKNDEMEREAVLNTFNNYLLPCSSTKNLTGHTLGAAGATELGLCWLLLSTKYNPNRILPKQYDTKENLIPDMEIIMNSISWTSPYFMSNSFAFGGSNVSVIIGSKQYV</sequence>
<keyword evidence="3 4" id="KW-0808">Transferase</keyword>
<organism evidence="6 7">
    <name type="scientific">Pseudofrancisella aestuarii</name>
    <dbReference type="NCBI Taxonomy" id="2670347"/>
    <lineage>
        <taxon>Bacteria</taxon>
        <taxon>Pseudomonadati</taxon>
        <taxon>Pseudomonadota</taxon>
        <taxon>Gammaproteobacteria</taxon>
        <taxon>Thiotrichales</taxon>
        <taxon>Francisellaceae</taxon>
        <taxon>Pseudofrancisella</taxon>
    </lineage>
</organism>
<keyword evidence="7" id="KW-1185">Reference proteome</keyword>
<dbReference type="CDD" id="cd00834">
    <property type="entry name" value="KAS_I_II"/>
    <property type="match status" value="1"/>
</dbReference>
<dbReference type="InterPro" id="IPR014031">
    <property type="entry name" value="Ketoacyl_synth_C"/>
</dbReference>